<organism evidence="2">
    <name type="scientific">Cladocopium goreaui</name>
    <dbReference type="NCBI Taxonomy" id="2562237"/>
    <lineage>
        <taxon>Eukaryota</taxon>
        <taxon>Sar</taxon>
        <taxon>Alveolata</taxon>
        <taxon>Dinophyceae</taxon>
        <taxon>Suessiales</taxon>
        <taxon>Symbiodiniaceae</taxon>
        <taxon>Cladocopium</taxon>
    </lineage>
</organism>
<dbReference type="EMBL" id="CAMXCT030000239">
    <property type="protein sequence ID" value="CAL4763351.1"/>
    <property type="molecule type" value="Genomic_DNA"/>
</dbReference>
<proteinExistence type="predicted"/>
<dbReference type="Proteomes" id="UP001152797">
    <property type="component" value="Unassembled WGS sequence"/>
</dbReference>
<accession>A0A9P1FGE7</accession>
<evidence type="ECO:0000313" key="5">
    <source>
        <dbReference type="Proteomes" id="UP001152797"/>
    </source>
</evidence>
<sequence length="778" mass="84117">MVSWFPSVSGDGGALGDHGSASGSLFDSGSVSRKRRWESFDSHGNDESNRIFAEVLFLGVLRTVDIQQAEGPEGRAVPLMPFFPQLLQQQASLPVLFSVPWLLTDHQFTGYCALHCSGGAELQLQQMQLRVYSSSSKYLRGLLLAHAPNVEVGAFAAWKTVKPGVIEGLEDPSLARAFALQQTKEVIASSSAIDGAFVPVLGREAWEAQGPQRKVLKVTTFDPWATKSVGDPGGHGMRATPMTSQSIACALRLPPVGFKCQSLVCCWQRAVNRWKVTSLDDIPRVRAIADLARSVALRSAPWLMARTREAKTLQSLKSSLSAKLPEFAQMALRLDVTLLSGQCAQVLANPQMTVSDLRRRAQEMLKVHIKHLVTCSGRVLCNLRSLSEEGLVNKDALTATVRQVSVISRVGGAAFALLKADGSVVAWGDPSSGGQLSRSQEDQLDDVQQICPSFGAFAAVTGDGRVITWGDDDFGADSHPVKHQLRDVKEVFGTGFAFAALKKDGCVVTWGENYPGGDSRAVQGQLSDVRTIAASSYAFAAIREDGSVVTWGSKNPPVDAEELQNVTHIAASHEAFCALRSDGRCVTWGAAKFGGDSRGVRVICQMCSSSLAPNKMIIERPYPIRIVASHGAFAAVRCDGRCVTWGAEEYGGDSSQVQDQLKNVQYVTPSKRAFCAVLTDGSVVSWGDPMRVAEMLDVQETRLHDVQQLSASSNAFCAVLGDGHCITWGDPGFGGDSSGSAEVSVLEKLDGLDFLQMLRTDNYIFFSFEHMIRYQKMI</sequence>
<dbReference type="EMBL" id="CAMXCT020000239">
    <property type="protein sequence ID" value="CAL1129414.1"/>
    <property type="molecule type" value="Genomic_DNA"/>
</dbReference>
<dbReference type="SUPFAM" id="SSF50985">
    <property type="entry name" value="RCC1/BLIP-II"/>
    <property type="match status" value="1"/>
</dbReference>
<dbReference type="OrthoDB" id="61110at2759"/>
<reference evidence="3" key="2">
    <citation type="submission" date="2024-04" db="EMBL/GenBank/DDBJ databases">
        <authorList>
            <person name="Chen Y."/>
            <person name="Shah S."/>
            <person name="Dougan E. K."/>
            <person name="Thang M."/>
            <person name="Chan C."/>
        </authorList>
    </citation>
    <scope>NUCLEOTIDE SEQUENCE [LARGE SCALE GENOMIC DNA]</scope>
</reference>
<evidence type="ECO:0000313" key="4">
    <source>
        <dbReference type="EMBL" id="CAL4763351.1"/>
    </source>
</evidence>
<gene>
    <name evidence="2" type="ORF">C1SCF055_LOCUS4298</name>
</gene>
<evidence type="ECO:0000259" key="1">
    <source>
        <dbReference type="PROSITE" id="PS50053"/>
    </source>
</evidence>
<dbReference type="Gene3D" id="2.130.10.30">
    <property type="entry name" value="Regulator of chromosome condensation 1/beta-lactamase-inhibitor protein II"/>
    <property type="match status" value="2"/>
</dbReference>
<evidence type="ECO:0000313" key="3">
    <source>
        <dbReference type="EMBL" id="CAL1129414.1"/>
    </source>
</evidence>
<dbReference type="PANTHER" id="PTHR45982:SF1">
    <property type="entry name" value="REGULATOR OF CHROMOSOME CONDENSATION"/>
    <property type="match status" value="1"/>
</dbReference>
<dbReference type="CDD" id="cd17039">
    <property type="entry name" value="Ubl_ubiquitin_like"/>
    <property type="match status" value="1"/>
</dbReference>
<dbReference type="InterPro" id="IPR000626">
    <property type="entry name" value="Ubiquitin-like_dom"/>
</dbReference>
<feature type="domain" description="Ubiquitin-like" evidence="1">
    <location>
        <begin position="332"/>
        <end position="403"/>
    </location>
</feature>
<dbReference type="InterPro" id="IPR009091">
    <property type="entry name" value="RCC1/BLIP-II"/>
</dbReference>
<evidence type="ECO:0000313" key="2">
    <source>
        <dbReference type="EMBL" id="CAI3976039.1"/>
    </source>
</evidence>
<dbReference type="PANTHER" id="PTHR45982">
    <property type="entry name" value="REGULATOR OF CHROMOSOME CONDENSATION"/>
    <property type="match status" value="1"/>
</dbReference>
<comment type="caution">
    <text evidence="2">The sequence shown here is derived from an EMBL/GenBank/DDBJ whole genome shotgun (WGS) entry which is preliminary data.</text>
</comment>
<reference evidence="2" key="1">
    <citation type="submission" date="2022-10" db="EMBL/GenBank/DDBJ databases">
        <authorList>
            <person name="Chen Y."/>
            <person name="Dougan E. K."/>
            <person name="Chan C."/>
            <person name="Rhodes N."/>
            <person name="Thang M."/>
        </authorList>
    </citation>
    <scope>NUCLEOTIDE SEQUENCE</scope>
</reference>
<dbReference type="EMBL" id="CAMXCT010000239">
    <property type="protein sequence ID" value="CAI3976039.1"/>
    <property type="molecule type" value="Genomic_DNA"/>
</dbReference>
<protein>
    <submittedName>
        <fullName evidence="4">Protein pim1 (Poly(A)+ RNA transport protein 2)</fullName>
    </submittedName>
</protein>
<keyword evidence="5" id="KW-1185">Reference proteome</keyword>
<dbReference type="InterPro" id="IPR051553">
    <property type="entry name" value="Ran_GTPase-activating"/>
</dbReference>
<dbReference type="AlphaFoldDB" id="A0A9P1FGE7"/>
<dbReference type="PROSITE" id="PS50053">
    <property type="entry name" value="UBIQUITIN_2"/>
    <property type="match status" value="1"/>
</dbReference>
<name>A0A9P1FGE7_9DINO</name>